<dbReference type="InterPro" id="IPR036365">
    <property type="entry name" value="PGBD-like_sf"/>
</dbReference>
<protein>
    <submittedName>
        <fullName evidence="3">Peptidoglycan-binding protein</fullName>
    </submittedName>
</protein>
<dbReference type="RefSeq" id="WP_016436814.1">
    <property type="nucleotide sequence ID" value="NZ_JALDAX010000005.1"/>
</dbReference>
<evidence type="ECO:0000313" key="3">
    <source>
        <dbReference type="EMBL" id="MCI3241460.1"/>
    </source>
</evidence>
<proteinExistence type="predicted"/>
<reference evidence="3" key="1">
    <citation type="submission" date="2022-03" db="EMBL/GenBank/DDBJ databases">
        <title>Streptomyces 7R015 and 7R016 isolated from Barleria lupulina in Thailand.</title>
        <authorList>
            <person name="Kanchanasin P."/>
            <person name="Phongsopitanun W."/>
            <person name="Tanasupawat S."/>
        </authorList>
    </citation>
    <scope>NUCLEOTIDE SEQUENCE</scope>
    <source>
        <strain evidence="3">7R016</strain>
    </source>
</reference>
<sequence>MNARKRMAVALATATLGGLAIVPAAEAASTSASHQSAHTAAATAVRSDSTAGSWTCNYYHGNSKILRSGSKGAAVKEAQCLLKLHWKTPKGKHLAIDGKYGPKTTAAVTEFQKRVNRYQHAGIPVDGIVGPKTWKWLRY</sequence>
<dbReference type="Pfam" id="PF01471">
    <property type="entry name" value="PG_binding_1"/>
    <property type="match status" value="1"/>
</dbReference>
<comment type="caution">
    <text evidence="3">The sequence shown here is derived from an EMBL/GenBank/DDBJ whole genome shotgun (WGS) entry which is preliminary data.</text>
</comment>
<feature type="signal peptide" evidence="1">
    <location>
        <begin position="1"/>
        <end position="27"/>
    </location>
</feature>
<keyword evidence="4" id="KW-1185">Reference proteome</keyword>
<dbReference type="Gene3D" id="1.10.101.10">
    <property type="entry name" value="PGBD-like superfamily/PGBD"/>
    <property type="match status" value="1"/>
</dbReference>
<evidence type="ECO:0000259" key="2">
    <source>
        <dbReference type="Pfam" id="PF01471"/>
    </source>
</evidence>
<name>A0ABS9XHF1_9ACTN</name>
<feature type="chain" id="PRO_5046623844" evidence="1">
    <location>
        <begin position="28"/>
        <end position="139"/>
    </location>
</feature>
<dbReference type="EMBL" id="JALDAX010000005">
    <property type="protein sequence ID" value="MCI3241460.1"/>
    <property type="molecule type" value="Genomic_DNA"/>
</dbReference>
<feature type="domain" description="Peptidoglycan binding-like" evidence="2">
    <location>
        <begin position="72"/>
        <end position="137"/>
    </location>
</feature>
<keyword evidence="1" id="KW-0732">Signal</keyword>
<dbReference type="InterPro" id="IPR036366">
    <property type="entry name" value="PGBDSf"/>
</dbReference>
<organism evidence="3 4">
    <name type="scientific">Streptomyces spinosisporus</name>
    <dbReference type="NCBI Taxonomy" id="2927582"/>
    <lineage>
        <taxon>Bacteria</taxon>
        <taxon>Bacillati</taxon>
        <taxon>Actinomycetota</taxon>
        <taxon>Actinomycetes</taxon>
        <taxon>Kitasatosporales</taxon>
        <taxon>Streptomycetaceae</taxon>
        <taxon>Streptomyces</taxon>
    </lineage>
</organism>
<evidence type="ECO:0000313" key="4">
    <source>
        <dbReference type="Proteomes" id="UP001165270"/>
    </source>
</evidence>
<gene>
    <name evidence="3" type="ORF">MQN93_17215</name>
</gene>
<dbReference type="SUPFAM" id="SSF47090">
    <property type="entry name" value="PGBD-like"/>
    <property type="match status" value="1"/>
</dbReference>
<accession>A0ABS9XHF1</accession>
<dbReference type="Proteomes" id="UP001165270">
    <property type="component" value="Unassembled WGS sequence"/>
</dbReference>
<evidence type="ECO:0000256" key="1">
    <source>
        <dbReference type="SAM" id="SignalP"/>
    </source>
</evidence>
<dbReference type="InterPro" id="IPR002477">
    <property type="entry name" value="Peptidoglycan-bd-like"/>
</dbReference>